<evidence type="ECO:0000313" key="3">
    <source>
        <dbReference type="Proteomes" id="UP000707245"/>
    </source>
</evidence>
<accession>A0ABR9FIB8</accession>
<feature type="transmembrane region" description="Helical" evidence="1">
    <location>
        <begin position="45"/>
        <end position="68"/>
    </location>
</feature>
<dbReference type="EMBL" id="RRZA01000007">
    <property type="protein sequence ID" value="MBE0456581.1"/>
    <property type="molecule type" value="Genomic_DNA"/>
</dbReference>
<feature type="transmembrane region" description="Helical" evidence="1">
    <location>
        <begin position="130"/>
        <end position="155"/>
    </location>
</feature>
<keyword evidence="1" id="KW-0472">Membrane</keyword>
<reference evidence="2 3" key="1">
    <citation type="submission" date="2020-07" db="EMBL/GenBank/DDBJ databases">
        <title>Halophilic bacteria isolated from french cheeses.</title>
        <authorList>
            <person name="Kothe C.I."/>
            <person name="Farah-Kraiem B."/>
            <person name="Renault P."/>
            <person name="Dridi B."/>
        </authorList>
    </citation>
    <scope>NUCLEOTIDE SEQUENCE [LARGE SCALE GENOMIC DNA]</scope>
    <source>
        <strain evidence="2 3">FME14</strain>
    </source>
</reference>
<feature type="transmembrane region" description="Helical" evidence="1">
    <location>
        <begin position="99"/>
        <end position="118"/>
    </location>
</feature>
<dbReference type="PIRSF" id="PIRSF011443">
    <property type="entry name" value="YgjV"/>
    <property type="match status" value="1"/>
</dbReference>
<proteinExistence type="predicted"/>
<keyword evidence="1" id="KW-0812">Transmembrane</keyword>
<dbReference type="Pfam" id="PF10688">
    <property type="entry name" value="Imp-YgjV"/>
    <property type="match status" value="1"/>
</dbReference>
<dbReference type="InterPro" id="IPR026267">
    <property type="entry name" value="YgjV"/>
</dbReference>
<keyword evidence="1" id="KW-1133">Transmembrane helix</keyword>
<protein>
    <submittedName>
        <fullName evidence="2">YgjV family protein</fullName>
    </submittedName>
</protein>
<evidence type="ECO:0000256" key="1">
    <source>
        <dbReference type="SAM" id="Phobius"/>
    </source>
</evidence>
<gene>
    <name evidence="2" type="ORF">EI167_03755</name>
</gene>
<comment type="caution">
    <text evidence="2">The sequence shown here is derived from an EMBL/GenBank/DDBJ whole genome shotgun (WGS) entry which is preliminary data.</text>
</comment>
<feature type="transmembrane region" description="Helical" evidence="1">
    <location>
        <begin position="6"/>
        <end position="24"/>
    </location>
</feature>
<dbReference type="Proteomes" id="UP000707245">
    <property type="component" value="Unassembled WGS sequence"/>
</dbReference>
<name>A0ABR9FIB8_9GAMM</name>
<organism evidence="2 3">
    <name type="scientific">Pseudoalteromonas prydzensis</name>
    <dbReference type="NCBI Taxonomy" id="182141"/>
    <lineage>
        <taxon>Bacteria</taxon>
        <taxon>Pseudomonadati</taxon>
        <taxon>Pseudomonadota</taxon>
        <taxon>Gammaproteobacteria</taxon>
        <taxon>Alteromonadales</taxon>
        <taxon>Pseudoalteromonadaceae</taxon>
        <taxon>Pseudoalteromonas</taxon>
    </lineage>
</organism>
<sequence>MLVADTFIAQGFGFLSFFLAMLCFMQKDDRRLKLMMIVMNLNHALHFYLLNAVTSSLCCLFSAGRTAVSMKTKATWVACIFIILTALIGYLTAQQWTDYIAVLGACLGSYALFCLRGITMRWVLFCGSCLWLINNIIVGSIGGVLLEATVIVINLTTIYRLHKQRVMDPEFTQ</sequence>
<dbReference type="RefSeq" id="WP_192540766.1">
    <property type="nucleotide sequence ID" value="NZ_RRZA01000007.1"/>
</dbReference>
<feature type="transmembrane region" description="Helical" evidence="1">
    <location>
        <begin position="74"/>
        <end position="92"/>
    </location>
</feature>
<evidence type="ECO:0000313" key="2">
    <source>
        <dbReference type="EMBL" id="MBE0456581.1"/>
    </source>
</evidence>
<dbReference type="InterPro" id="IPR019629">
    <property type="entry name" value="Uncharacterised_HI1736/YgjV"/>
</dbReference>
<keyword evidence="3" id="KW-1185">Reference proteome</keyword>